<dbReference type="EMBL" id="CP126446">
    <property type="protein sequence ID" value="WIF98318.1"/>
    <property type="molecule type" value="Genomic_DNA"/>
</dbReference>
<comment type="similarity">
    <text evidence="1 2">Belongs to the LOG family.</text>
</comment>
<dbReference type="Gene3D" id="3.40.50.450">
    <property type="match status" value="1"/>
</dbReference>
<evidence type="ECO:0000256" key="2">
    <source>
        <dbReference type="RuleBase" id="RU363015"/>
    </source>
</evidence>
<keyword evidence="2" id="KW-0378">Hydrolase</keyword>
<evidence type="ECO:0000313" key="3">
    <source>
        <dbReference type="EMBL" id="WIF98318.1"/>
    </source>
</evidence>
<dbReference type="NCBIfam" id="TIGR00730">
    <property type="entry name" value="Rossman fold protein, TIGR00730 family"/>
    <property type="match status" value="1"/>
</dbReference>
<proteinExistence type="inferred from homology"/>
<reference evidence="3 4" key="1">
    <citation type="submission" date="2023-05" db="EMBL/GenBank/DDBJ databases">
        <title>Comparative genomics reveals the evidence of polycyclic aromatic hydrocarbons degradation in moderately halophilic genus Pontibacillus.</title>
        <authorList>
            <person name="Yang H."/>
            <person name="Qian Z."/>
        </authorList>
    </citation>
    <scope>NUCLEOTIDE SEQUENCE [LARGE SCALE GENOMIC DNA]</scope>
    <source>
        <strain evidence="4">HN14</strain>
    </source>
</reference>
<dbReference type="InterPro" id="IPR031100">
    <property type="entry name" value="LOG_fam"/>
</dbReference>
<dbReference type="RefSeq" id="WP_231419587.1">
    <property type="nucleotide sequence ID" value="NZ_CP126446.1"/>
</dbReference>
<evidence type="ECO:0000256" key="1">
    <source>
        <dbReference type="ARBA" id="ARBA00006763"/>
    </source>
</evidence>
<dbReference type="SUPFAM" id="SSF102405">
    <property type="entry name" value="MCP/YpsA-like"/>
    <property type="match status" value="1"/>
</dbReference>
<dbReference type="PANTHER" id="PTHR31223">
    <property type="entry name" value="LOG FAMILY PROTEIN YJL055W"/>
    <property type="match status" value="1"/>
</dbReference>
<dbReference type="Proteomes" id="UP001236652">
    <property type="component" value="Chromosome"/>
</dbReference>
<protein>
    <recommendedName>
        <fullName evidence="2">Cytokinin riboside 5'-monophosphate phosphoribohydrolase</fullName>
        <ecNumber evidence="2">3.2.2.n1</ecNumber>
    </recommendedName>
</protein>
<name>A0ABY8UYH0_9BACI</name>
<keyword evidence="2" id="KW-0203">Cytokinin biosynthesis</keyword>
<accession>A0ABY8UYH0</accession>
<dbReference type="Pfam" id="PF03641">
    <property type="entry name" value="Lysine_decarbox"/>
    <property type="match status" value="1"/>
</dbReference>
<evidence type="ECO:0000313" key="4">
    <source>
        <dbReference type="Proteomes" id="UP001236652"/>
    </source>
</evidence>
<dbReference type="InterPro" id="IPR005269">
    <property type="entry name" value="LOG"/>
</dbReference>
<organism evidence="3 4">
    <name type="scientific">Pontibacillus chungwhensis</name>
    <dbReference type="NCBI Taxonomy" id="265426"/>
    <lineage>
        <taxon>Bacteria</taxon>
        <taxon>Bacillati</taxon>
        <taxon>Bacillota</taxon>
        <taxon>Bacilli</taxon>
        <taxon>Bacillales</taxon>
        <taxon>Bacillaceae</taxon>
        <taxon>Pontibacillus</taxon>
    </lineage>
</organism>
<dbReference type="EC" id="3.2.2.n1" evidence="2"/>
<dbReference type="PANTHER" id="PTHR31223:SF70">
    <property type="entry name" value="LOG FAMILY PROTEIN YJL055W"/>
    <property type="match status" value="1"/>
</dbReference>
<sequence length="184" mass="20273">MKRIAVFCGSSVGASETYKEDAVRLGKILAKEGITLVYGGSSVGLMGAVADTVLSEGGEAIGVIPRKLVEREIAHASLTELHVVESMHERKAKMAELSDAFITLPGGAGTLEEFFEVYTWAQIGIHQKPFGILNTNQYYTPLISLFDHMVNEKFLRKENRDMVIIEEDSETLLTKFKTFIASQS</sequence>
<gene>
    <name evidence="3" type="ORF">QNI29_01125</name>
</gene>
<keyword evidence="4" id="KW-1185">Reference proteome</keyword>